<feature type="domain" description="Transcription elongation factor GreA/GreB C-terminal" evidence="10">
    <location>
        <begin position="86"/>
        <end position="165"/>
    </location>
</feature>
<keyword evidence="12" id="KW-0648">Protein biosynthesis</keyword>
<comment type="function">
    <text evidence="6 8 9">Necessary for efficient RNA polymerase transcription elongation past template-encoded arresting sites. The arresting sites in DNA have the property of trapping a certain fraction of elongating RNA polymerases that pass through, resulting in locked ternary complexes. Cleavage of the nascent transcript by cleavage factors such as GreA or GreB allows the resumption of elongation from the new 3'terminus. GreA releases sequences of 2 to 3 nucleotides.</text>
</comment>
<dbReference type="InterPro" id="IPR028624">
    <property type="entry name" value="Tscrpt_elong_fac_GreA/B"/>
</dbReference>
<dbReference type="PANTHER" id="PTHR30437:SF4">
    <property type="entry name" value="TRANSCRIPTION ELONGATION FACTOR GREA"/>
    <property type="match status" value="1"/>
</dbReference>
<dbReference type="EMBL" id="SDMR01000013">
    <property type="protein sequence ID" value="TBT94461.1"/>
    <property type="molecule type" value="Genomic_DNA"/>
</dbReference>
<dbReference type="Gene3D" id="3.10.50.30">
    <property type="entry name" value="Transcription elongation factor, GreA/GreB, C-terminal domain"/>
    <property type="match status" value="1"/>
</dbReference>
<dbReference type="InterPro" id="IPR036805">
    <property type="entry name" value="Tscrpt_elong_fac_GreA/B_N_sf"/>
</dbReference>
<dbReference type="NCBIfam" id="TIGR01462">
    <property type="entry name" value="greA"/>
    <property type="match status" value="1"/>
</dbReference>
<evidence type="ECO:0000313" key="13">
    <source>
        <dbReference type="Proteomes" id="UP000291933"/>
    </source>
</evidence>
<accession>A0A4V2JT11</accession>
<evidence type="ECO:0000313" key="12">
    <source>
        <dbReference type="EMBL" id="TBT94461.1"/>
    </source>
</evidence>
<keyword evidence="12" id="KW-0251">Elongation factor</keyword>
<dbReference type="InterPro" id="IPR036953">
    <property type="entry name" value="GreA/GreB_C_sf"/>
</dbReference>
<proteinExistence type="inferred from homology"/>
<organism evidence="12 13">
    <name type="scientific">Propioniciclava tarda</name>
    <dbReference type="NCBI Taxonomy" id="433330"/>
    <lineage>
        <taxon>Bacteria</taxon>
        <taxon>Bacillati</taxon>
        <taxon>Actinomycetota</taxon>
        <taxon>Actinomycetes</taxon>
        <taxon>Propionibacteriales</taxon>
        <taxon>Propionibacteriaceae</taxon>
        <taxon>Propioniciclava</taxon>
    </lineage>
</organism>
<dbReference type="PROSITE" id="PS00830">
    <property type="entry name" value="GREAB_2"/>
    <property type="match status" value="1"/>
</dbReference>
<dbReference type="PROSITE" id="PS00829">
    <property type="entry name" value="GREAB_1"/>
    <property type="match status" value="1"/>
</dbReference>
<dbReference type="SUPFAM" id="SSF54534">
    <property type="entry name" value="FKBP-like"/>
    <property type="match status" value="1"/>
</dbReference>
<dbReference type="SUPFAM" id="SSF46557">
    <property type="entry name" value="GreA transcript cleavage protein, N-terminal domain"/>
    <property type="match status" value="1"/>
</dbReference>
<comment type="caution">
    <text evidence="12">The sequence shown here is derived from an EMBL/GenBank/DDBJ whole genome shotgun (WGS) entry which is preliminary data.</text>
</comment>
<dbReference type="InterPro" id="IPR001437">
    <property type="entry name" value="Tscrpt_elong_fac_GreA/B_C"/>
</dbReference>
<evidence type="ECO:0000256" key="4">
    <source>
        <dbReference type="ARBA" id="ARBA00023125"/>
    </source>
</evidence>
<dbReference type="PANTHER" id="PTHR30437">
    <property type="entry name" value="TRANSCRIPTION ELONGATION FACTOR GREA"/>
    <property type="match status" value="1"/>
</dbReference>
<dbReference type="GO" id="GO:0070063">
    <property type="term" value="F:RNA polymerase binding"/>
    <property type="evidence" value="ECO:0007669"/>
    <property type="project" value="InterPro"/>
</dbReference>
<reference evidence="12 13" key="1">
    <citation type="submission" date="2019-01" db="EMBL/GenBank/DDBJ databases">
        <title>Lactibacter flavus gen. nov., sp. nov., a novel bacterium of the family Propionibacteriaceae isolated from raw milk and dairy products.</title>
        <authorList>
            <person name="Huptas C."/>
            <person name="Wenning M."/>
            <person name="Breitenwieser F."/>
            <person name="Doll E."/>
            <person name="Von Neubeck M."/>
            <person name="Busse H.-J."/>
            <person name="Scherer S."/>
        </authorList>
    </citation>
    <scope>NUCLEOTIDE SEQUENCE [LARGE SCALE GENOMIC DNA]</scope>
    <source>
        <strain evidence="12 13">DSM 22130</strain>
    </source>
</reference>
<dbReference type="InterPro" id="IPR023459">
    <property type="entry name" value="Tscrpt_elong_fac_GreA/B_fam"/>
</dbReference>
<keyword evidence="4 8" id="KW-0238">DNA-binding</keyword>
<evidence type="ECO:0000256" key="9">
    <source>
        <dbReference type="RuleBase" id="RU000556"/>
    </source>
</evidence>
<dbReference type="NCBIfam" id="NF001262">
    <property type="entry name" value="PRK00226.1-3"/>
    <property type="match status" value="1"/>
</dbReference>
<dbReference type="Proteomes" id="UP000291933">
    <property type="component" value="Unassembled WGS sequence"/>
</dbReference>
<dbReference type="GO" id="GO:0032784">
    <property type="term" value="P:regulation of DNA-templated transcription elongation"/>
    <property type="evidence" value="ECO:0007669"/>
    <property type="project" value="UniProtKB-UniRule"/>
</dbReference>
<dbReference type="OrthoDB" id="9797227at2"/>
<evidence type="ECO:0000256" key="7">
    <source>
        <dbReference type="ARBA" id="ARBA00030776"/>
    </source>
</evidence>
<evidence type="ECO:0000259" key="10">
    <source>
        <dbReference type="Pfam" id="PF01272"/>
    </source>
</evidence>
<dbReference type="InterPro" id="IPR006359">
    <property type="entry name" value="Tscrpt_elong_fac_GreA"/>
</dbReference>
<evidence type="ECO:0000256" key="2">
    <source>
        <dbReference type="ARBA" id="ARBA00013729"/>
    </source>
</evidence>
<dbReference type="GO" id="GO:0006354">
    <property type="term" value="P:DNA-templated transcription elongation"/>
    <property type="evidence" value="ECO:0007669"/>
    <property type="project" value="TreeGrafter"/>
</dbReference>
<keyword evidence="3 8" id="KW-0805">Transcription regulation</keyword>
<dbReference type="HAMAP" id="MF_00105">
    <property type="entry name" value="GreA_GreB"/>
    <property type="match status" value="1"/>
</dbReference>
<sequence length="169" mass="18226">MTETNTDAIWLTQDAFDKLSAELEYLKGEGRRLISAKIGQARSEGDLSENGGYHAAREEQGHAEARIRQLEVMLRNAQVGESPTQVDAVTPGVEVTVCYDDDPDDTDTFILGSRELLALSDDDRIDVYSPQSPLGAAVLGKAVGESASYVGPTGAEFFVTVLEIKPHLG</sequence>
<evidence type="ECO:0000256" key="8">
    <source>
        <dbReference type="HAMAP-Rule" id="MF_00105"/>
    </source>
</evidence>
<dbReference type="PIRSF" id="PIRSF006092">
    <property type="entry name" value="GreA_GreB"/>
    <property type="match status" value="1"/>
</dbReference>
<evidence type="ECO:0000256" key="5">
    <source>
        <dbReference type="ARBA" id="ARBA00023163"/>
    </source>
</evidence>
<dbReference type="InterPro" id="IPR022691">
    <property type="entry name" value="Tscrpt_elong_fac_GreA/B_N"/>
</dbReference>
<dbReference type="Pfam" id="PF01272">
    <property type="entry name" value="GreA_GreB"/>
    <property type="match status" value="1"/>
</dbReference>
<evidence type="ECO:0000259" key="11">
    <source>
        <dbReference type="Pfam" id="PF03449"/>
    </source>
</evidence>
<dbReference type="FunFam" id="1.10.287.180:FF:000001">
    <property type="entry name" value="Transcription elongation factor GreA"/>
    <property type="match status" value="1"/>
</dbReference>
<name>A0A4V2JT11_PROTD</name>
<keyword evidence="13" id="KW-1185">Reference proteome</keyword>
<dbReference type="GO" id="GO:0003677">
    <property type="term" value="F:DNA binding"/>
    <property type="evidence" value="ECO:0007669"/>
    <property type="project" value="UniProtKB-UniRule"/>
</dbReference>
<dbReference type="InterPro" id="IPR018151">
    <property type="entry name" value="TF_GreA/GreB_CS"/>
</dbReference>
<evidence type="ECO:0000256" key="3">
    <source>
        <dbReference type="ARBA" id="ARBA00023015"/>
    </source>
</evidence>
<evidence type="ECO:0000256" key="6">
    <source>
        <dbReference type="ARBA" id="ARBA00024916"/>
    </source>
</evidence>
<dbReference type="Pfam" id="PF03449">
    <property type="entry name" value="GreA_GreB_N"/>
    <property type="match status" value="1"/>
</dbReference>
<dbReference type="RefSeq" id="WP_131172541.1">
    <property type="nucleotide sequence ID" value="NZ_FXTL01000013.1"/>
</dbReference>
<gene>
    <name evidence="8 12" type="primary">greA</name>
    <name evidence="12" type="ORF">ET996_10640</name>
</gene>
<comment type="similarity">
    <text evidence="1 8 9">Belongs to the GreA/GreB family.</text>
</comment>
<dbReference type="AlphaFoldDB" id="A0A4V2JT11"/>
<dbReference type="Gene3D" id="1.10.287.180">
    <property type="entry name" value="Transcription elongation factor, GreA/GreB, N-terminal domain"/>
    <property type="match status" value="1"/>
</dbReference>
<protein>
    <recommendedName>
        <fullName evidence="2 8">Transcription elongation factor GreA</fullName>
    </recommendedName>
    <alternativeName>
        <fullName evidence="7 8">Transcript cleavage factor GreA</fullName>
    </alternativeName>
</protein>
<evidence type="ECO:0000256" key="1">
    <source>
        <dbReference type="ARBA" id="ARBA00008213"/>
    </source>
</evidence>
<dbReference type="GO" id="GO:0003746">
    <property type="term" value="F:translation elongation factor activity"/>
    <property type="evidence" value="ECO:0007669"/>
    <property type="project" value="UniProtKB-KW"/>
</dbReference>
<feature type="domain" description="Transcription elongation factor GreA/GreB N-terminal" evidence="11">
    <location>
        <begin position="9"/>
        <end position="79"/>
    </location>
</feature>
<keyword evidence="5 8" id="KW-0804">Transcription</keyword>